<evidence type="ECO:0000313" key="3">
    <source>
        <dbReference type="Proteomes" id="UP000054485"/>
    </source>
</evidence>
<evidence type="ECO:0000256" key="1">
    <source>
        <dbReference type="SAM" id="MobiDB-lite"/>
    </source>
</evidence>
<feature type="compositionally biased region" description="Polar residues" evidence="1">
    <location>
        <begin position="83"/>
        <end position="106"/>
    </location>
</feature>
<feature type="compositionally biased region" description="Low complexity" evidence="1">
    <location>
        <begin position="121"/>
        <end position="131"/>
    </location>
</feature>
<dbReference type="InParanoid" id="A0A0C9Z2N9"/>
<accession>A0A0C9Z2N9</accession>
<organism evidence="2 3">
    <name type="scientific">Suillus luteus UH-Slu-Lm8-n1</name>
    <dbReference type="NCBI Taxonomy" id="930992"/>
    <lineage>
        <taxon>Eukaryota</taxon>
        <taxon>Fungi</taxon>
        <taxon>Dikarya</taxon>
        <taxon>Basidiomycota</taxon>
        <taxon>Agaricomycotina</taxon>
        <taxon>Agaricomycetes</taxon>
        <taxon>Agaricomycetidae</taxon>
        <taxon>Boletales</taxon>
        <taxon>Suillineae</taxon>
        <taxon>Suillaceae</taxon>
        <taxon>Suillus</taxon>
    </lineage>
</organism>
<dbReference type="HOGENOM" id="CLU_1023684_0_0_1"/>
<reference evidence="2 3" key="1">
    <citation type="submission" date="2014-04" db="EMBL/GenBank/DDBJ databases">
        <authorList>
            <consortium name="DOE Joint Genome Institute"/>
            <person name="Kuo A."/>
            <person name="Ruytinx J."/>
            <person name="Rineau F."/>
            <person name="Colpaert J."/>
            <person name="Kohler A."/>
            <person name="Nagy L.G."/>
            <person name="Floudas D."/>
            <person name="Copeland A."/>
            <person name="Barry K.W."/>
            <person name="Cichocki N."/>
            <person name="Veneault-Fourrey C."/>
            <person name="LaButti K."/>
            <person name="Lindquist E.A."/>
            <person name="Lipzen A."/>
            <person name="Lundell T."/>
            <person name="Morin E."/>
            <person name="Murat C."/>
            <person name="Sun H."/>
            <person name="Tunlid A."/>
            <person name="Henrissat B."/>
            <person name="Grigoriev I.V."/>
            <person name="Hibbett D.S."/>
            <person name="Martin F."/>
            <person name="Nordberg H.P."/>
            <person name="Cantor M.N."/>
            <person name="Hua S.X."/>
        </authorList>
    </citation>
    <scope>NUCLEOTIDE SEQUENCE [LARGE SCALE GENOMIC DNA]</scope>
    <source>
        <strain evidence="2 3">UH-Slu-Lm8-n1</strain>
    </source>
</reference>
<dbReference type="OrthoDB" id="10393337at2759"/>
<proteinExistence type="predicted"/>
<evidence type="ECO:0000313" key="2">
    <source>
        <dbReference type="EMBL" id="KIK31725.1"/>
    </source>
</evidence>
<dbReference type="EMBL" id="KN836708">
    <property type="protein sequence ID" value="KIK31725.1"/>
    <property type="molecule type" value="Genomic_DNA"/>
</dbReference>
<protein>
    <submittedName>
        <fullName evidence="2">Unplaced genomic scaffold CY34scaffold_1577, whole genome shotgun sequence</fullName>
    </submittedName>
</protein>
<dbReference type="AlphaFoldDB" id="A0A0C9Z2N9"/>
<name>A0A0C9Z2N9_9AGAM</name>
<feature type="region of interest" description="Disordered" evidence="1">
    <location>
        <begin position="35"/>
        <end position="180"/>
    </location>
</feature>
<feature type="compositionally biased region" description="Polar residues" evidence="1">
    <location>
        <begin position="42"/>
        <end position="51"/>
    </location>
</feature>
<reference evidence="3" key="2">
    <citation type="submission" date="2015-01" db="EMBL/GenBank/DDBJ databases">
        <title>Evolutionary Origins and Diversification of the Mycorrhizal Mutualists.</title>
        <authorList>
            <consortium name="DOE Joint Genome Institute"/>
            <consortium name="Mycorrhizal Genomics Consortium"/>
            <person name="Kohler A."/>
            <person name="Kuo A."/>
            <person name="Nagy L.G."/>
            <person name="Floudas D."/>
            <person name="Copeland A."/>
            <person name="Barry K.W."/>
            <person name="Cichocki N."/>
            <person name="Veneault-Fourrey C."/>
            <person name="LaButti K."/>
            <person name="Lindquist E.A."/>
            <person name="Lipzen A."/>
            <person name="Lundell T."/>
            <person name="Morin E."/>
            <person name="Murat C."/>
            <person name="Riley R."/>
            <person name="Ohm R."/>
            <person name="Sun H."/>
            <person name="Tunlid A."/>
            <person name="Henrissat B."/>
            <person name="Grigoriev I.V."/>
            <person name="Hibbett D.S."/>
            <person name="Martin F."/>
        </authorList>
    </citation>
    <scope>NUCLEOTIDE SEQUENCE [LARGE SCALE GENOMIC DNA]</scope>
    <source>
        <strain evidence="3">UH-Slu-Lm8-n1</strain>
    </source>
</reference>
<sequence>MPVARTPKNFKFQAVVFEPSSSSREARRQKQLYNRGDITIKDPTTGTSSWHGTLANVSHGGNRKSDKTEFWHYVPQPRAPSPDQCSIAQTRQNGGVTMPVTVTSESPGLPAPSPIMMISESLQPLPHSQLPPSLPSPHRPPSLSRLLPSSLPPLSPGPPLQAPVSPSESLAADSDSRDDSELIRRTVDTVGHNHDGHFESATMTAIGWPSPSRCQLELEPQPQVQASHDVHGDDSGCDQFQLSDDQQLWNWDDFIQFPESDYISGSGSAVLT</sequence>
<keyword evidence="3" id="KW-1185">Reference proteome</keyword>
<dbReference type="Proteomes" id="UP000054485">
    <property type="component" value="Unassembled WGS sequence"/>
</dbReference>
<gene>
    <name evidence="2" type="ORF">CY34DRAFT_111261</name>
</gene>
<feature type="compositionally biased region" description="Pro residues" evidence="1">
    <location>
        <begin position="150"/>
        <end position="161"/>
    </location>
</feature>